<sequence>MIIAIAAATTILLIVVGSLAIRDRRIENIPCIAGWPLVGCLPLLGRTFAFTYLRWAEALNAPVFQMYLGSKIVVVVNSRWAAKKLWIDNMWANASRPCLYTFHKIVSQSQGYTIGTTPYNNDYKIRRRIVGRALNKPSIKSYVNVIDRECAICLDGISSKLKVSPEIQVHELFRTYALNTSLRVTYGIRLTDVDEALVAKIVHTEKQVSQCRSSASAWQDYVRLLQLLPLSLCFSSARRRAIFARSCRDEYMDMLLHQLVQQVHNKTAPPCITSNILQDIESGNTSCTLADLKSICLTMVSAGLDTIPAVLTSFIGHMSQPSYGLGIQEMAIRELERYYGSLNKAWYDCLTDDGAPYIRALVTETLRWSGLPISLPRETTADIEFQGATIPKGTMMLLNTFAVNFDPMYYQRPHQFDPERFLKSHNEKNWGPPHFSFGAGVRMCGGANLAYHEIYTAIVRLLCLYTILPPQHDEDRMPTNPFDIFMDQNSLAVEPPPFKVLLANRA</sequence>
<comment type="cofactor">
    <cofactor evidence="5">
        <name>heme</name>
        <dbReference type="ChEBI" id="CHEBI:30413"/>
    </cofactor>
</comment>
<dbReference type="GO" id="GO:0020037">
    <property type="term" value="F:heme binding"/>
    <property type="evidence" value="ECO:0007669"/>
    <property type="project" value="InterPro"/>
</dbReference>
<dbReference type="PhylomeDB" id="A0A060TH59"/>
<dbReference type="AlphaFoldDB" id="A0A060TH59"/>
<keyword evidence="2 5" id="KW-0479">Metal-binding</keyword>
<dbReference type="Pfam" id="PF00067">
    <property type="entry name" value="p450"/>
    <property type="match status" value="1"/>
</dbReference>
<dbReference type="InterPro" id="IPR001128">
    <property type="entry name" value="Cyt_P450"/>
</dbReference>
<proteinExistence type="inferred from homology"/>
<dbReference type="GO" id="GO:0005506">
    <property type="term" value="F:iron ion binding"/>
    <property type="evidence" value="ECO:0007669"/>
    <property type="project" value="InterPro"/>
</dbReference>
<reference evidence="6" key="1">
    <citation type="submission" date="2014-02" db="EMBL/GenBank/DDBJ databases">
        <authorList>
            <person name="Genoscope - CEA"/>
        </authorList>
    </citation>
    <scope>NUCLEOTIDE SEQUENCE</scope>
    <source>
        <strain evidence="6">LS3</strain>
    </source>
</reference>
<keyword evidence="4 5" id="KW-0408">Iron</keyword>
<evidence type="ECO:0000256" key="3">
    <source>
        <dbReference type="ARBA" id="ARBA00023002"/>
    </source>
</evidence>
<protein>
    <submittedName>
        <fullName evidence="6">ARAD1D36190p</fullName>
    </submittedName>
</protein>
<gene>
    <name evidence="6" type="ORF">GNLVRS02_ARAD1D36190g</name>
</gene>
<comment type="similarity">
    <text evidence="1">Belongs to the cytochrome P450 family.</text>
</comment>
<dbReference type="Gene3D" id="1.10.630.10">
    <property type="entry name" value="Cytochrome P450"/>
    <property type="match status" value="1"/>
</dbReference>
<dbReference type="PANTHER" id="PTHR46300:SF9">
    <property type="entry name" value="P450, PUTATIVE-RELATED"/>
    <property type="match status" value="1"/>
</dbReference>
<name>A0A060TH59_BLAAD</name>
<keyword evidence="3" id="KW-0560">Oxidoreductase</keyword>
<dbReference type="InterPro" id="IPR036396">
    <property type="entry name" value="Cyt_P450_sf"/>
</dbReference>
<dbReference type="SUPFAM" id="SSF48264">
    <property type="entry name" value="Cytochrome P450"/>
    <property type="match status" value="1"/>
</dbReference>
<dbReference type="GO" id="GO:0004497">
    <property type="term" value="F:monooxygenase activity"/>
    <property type="evidence" value="ECO:0007669"/>
    <property type="project" value="InterPro"/>
</dbReference>
<dbReference type="GO" id="GO:0016705">
    <property type="term" value="F:oxidoreductase activity, acting on paired donors, with incorporation or reduction of molecular oxygen"/>
    <property type="evidence" value="ECO:0007669"/>
    <property type="project" value="InterPro"/>
</dbReference>
<keyword evidence="5" id="KW-0349">Heme</keyword>
<evidence type="ECO:0000313" key="6">
    <source>
        <dbReference type="EMBL" id="CDP38506.1"/>
    </source>
</evidence>
<feature type="binding site" description="axial binding residue" evidence="5">
    <location>
        <position position="444"/>
    </location>
    <ligand>
        <name>heme</name>
        <dbReference type="ChEBI" id="CHEBI:30413"/>
    </ligand>
    <ligandPart>
        <name>Fe</name>
        <dbReference type="ChEBI" id="CHEBI:18248"/>
    </ligandPart>
</feature>
<reference evidence="6" key="2">
    <citation type="submission" date="2014-06" db="EMBL/GenBank/DDBJ databases">
        <title>The complete genome of Blastobotrys (Arxula) adeninivorans LS3 - a yeast of biotechnological interest.</title>
        <authorList>
            <person name="Kunze G."/>
            <person name="Gaillardin C."/>
            <person name="Czernicka M."/>
            <person name="Durrens P."/>
            <person name="Martin T."/>
            <person name="Boer E."/>
            <person name="Gabaldon T."/>
            <person name="Cruz J."/>
            <person name="Talla E."/>
            <person name="Marck C."/>
            <person name="Goffeau A."/>
            <person name="Barbe V."/>
            <person name="Baret P."/>
            <person name="Baronian K."/>
            <person name="Beier S."/>
            <person name="Bleykasten C."/>
            <person name="Bode R."/>
            <person name="Casaregola S."/>
            <person name="Despons L."/>
            <person name="Fairhead C."/>
            <person name="Giersberg M."/>
            <person name="Gierski P."/>
            <person name="Hahnel U."/>
            <person name="Hartmann A."/>
            <person name="Jankowska D."/>
            <person name="Jubin C."/>
            <person name="Jung P."/>
            <person name="Lafontaine I."/>
            <person name="Leh-Louis V."/>
            <person name="Lemaire M."/>
            <person name="Marcet-Houben M."/>
            <person name="Mascher M."/>
            <person name="Morel G."/>
            <person name="Richard G.-F."/>
            <person name="Riechen J."/>
            <person name="Sacerdot C."/>
            <person name="Sarkar A."/>
            <person name="Savel G."/>
            <person name="Schacherer J."/>
            <person name="Sherman D."/>
            <person name="Straub M.-L."/>
            <person name="Stein N."/>
            <person name="Thierry A."/>
            <person name="Trautwein-Schult A."/>
            <person name="Westhof E."/>
            <person name="Worch S."/>
            <person name="Dujon B."/>
            <person name="Souciet J.-L."/>
            <person name="Wincker P."/>
            <person name="Scholz U."/>
            <person name="Neuveglise N."/>
        </authorList>
    </citation>
    <scope>NUCLEOTIDE SEQUENCE</scope>
    <source>
        <strain evidence="6">LS3</strain>
    </source>
</reference>
<organism evidence="6">
    <name type="scientific">Blastobotrys adeninivorans</name>
    <name type="common">Yeast</name>
    <name type="synonym">Arxula adeninivorans</name>
    <dbReference type="NCBI Taxonomy" id="409370"/>
    <lineage>
        <taxon>Eukaryota</taxon>
        <taxon>Fungi</taxon>
        <taxon>Dikarya</taxon>
        <taxon>Ascomycota</taxon>
        <taxon>Saccharomycotina</taxon>
        <taxon>Dipodascomycetes</taxon>
        <taxon>Dipodascales</taxon>
        <taxon>Trichomonascaceae</taxon>
        <taxon>Blastobotrys</taxon>
    </lineage>
</organism>
<evidence type="ECO:0000256" key="2">
    <source>
        <dbReference type="ARBA" id="ARBA00022723"/>
    </source>
</evidence>
<dbReference type="PANTHER" id="PTHR46300">
    <property type="entry name" value="P450, PUTATIVE (EUROFUNG)-RELATED-RELATED"/>
    <property type="match status" value="1"/>
</dbReference>
<dbReference type="InterPro" id="IPR050364">
    <property type="entry name" value="Cytochrome_P450_fung"/>
</dbReference>
<evidence type="ECO:0000256" key="5">
    <source>
        <dbReference type="PIRSR" id="PIRSR602401-1"/>
    </source>
</evidence>
<dbReference type="InterPro" id="IPR002401">
    <property type="entry name" value="Cyt_P450_E_grp-I"/>
</dbReference>
<accession>A0A060TH59</accession>
<evidence type="ECO:0000256" key="1">
    <source>
        <dbReference type="ARBA" id="ARBA00010617"/>
    </source>
</evidence>
<dbReference type="EMBL" id="HG937694">
    <property type="protein sequence ID" value="CDP38506.1"/>
    <property type="molecule type" value="Genomic_DNA"/>
</dbReference>
<evidence type="ECO:0000256" key="4">
    <source>
        <dbReference type="ARBA" id="ARBA00023004"/>
    </source>
</evidence>
<dbReference type="PRINTS" id="PR00463">
    <property type="entry name" value="EP450I"/>
</dbReference>